<reference evidence="3" key="1">
    <citation type="submission" date="2022-11" db="UniProtKB">
        <authorList>
            <consortium name="WormBaseParasite"/>
        </authorList>
    </citation>
    <scope>IDENTIFICATION</scope>
</reference>
<evidence type="ECO:0000313" key="2">
    <source>
        <dbReference type="Proteomes" id="UP000887540"/>
    </source>
</evidence>
<dbReference type="InterPro" id="IPR036407">
    <property type="entry name" value="DM_DNA-bd_sf"/>
</dbReference>
<protein>
    <submittedName>
        <fullName evidence="3">Uncharacterized protein</fullName>
    </submittedName>
</protein>
<proteinExistence type="predicted"/>
<dbReference type="GO" id="GO:0006355">
    <property type="term" value="P:regulation of DNA-templated transcription"/>
    <property type="evidence" value="ECO:0007669"/>
    <property type="project" value="InterPro"/>
</dbReference>
<dbReference type="GO" id="GO:0043565">
    <property type="term" value="F:sequence-specific DNA binding"/>
    <property type="evidence" value="ECO:0007669"/>
    <property type="project" value="InterPro"/>
</dbReference>
<dbReference type="Proteomes" id="UP000887540">
    <property type="component" value="Unplaced"/>
</dbReference>
<dbReference type="AlphaFoldDB" id="A0A914DZ93"/>
<dbReference type="WBParaSite" id="ACRNAN_scaffold4607.g27064.t1">
    <property type="protein sequence ID" value="ACRNAN_scaffold4607.g27064.t1"/>
    <property type="gene ID" value="ACRNAN_scaffold4607.g27064"/>
</dbReference>
<keyword evidence="2" id="KW-1185">Reference proteome</keyword>
<feature type="region of interest" description="Disordered" evidence="1">
    <location>
        <begin position="44"/>
        <end position="111"/>
    </location>
</feature>
<evidence type="ECO:0000313" key="3">
    <source>
        <dbReference type="WBParaSite" id="ACRNAN_scaffold4607.g27064.t1"/>
    </source>
</evidence>
<evidence type="ECO:0000256" key="1">
    <source>
        <dbReference type="SAM" id="MobiDB-lite"/>
    </source>
</evidence>
<sequence length="342" mass="39089">MSRKFSFSDWNKPLKKEESALFNPKVAAQKIESKKKPLRTKLLESNELGRTWVPRSGSSKSALHSHGRSQLITKQADLKIGTTGSVKKPRDRDMPETKKRKTSPELIPSGSKSKVSLGIHIGANHEIFSQKVLLSSDEKKFLERLKNQRNLMKCTIVRDSSKPIDVDFFKRRNDPKFNEKQIVNKFEDNYEESASIMAEHLNFFSKLEERVNVNSMESKSMQHYMLNGKSDDGEIITHRIGNSSSSFNTERVKHMDEVKKLAEDKGLTILNGWKFPGQAVTRISRQFDNDGICLYCRTHEFDSRMPHNNCPYKTCPCPKCLTFDAMQAMDDISDLASKPPMP</sequence>
<accession>A0A914DZ93</accession>
<feature type="compositionally biased region" description="Basic and acidic residues" evidence="1">
    <location>
        <begin position="88"/>
        <end position="97"/>
    </location>
</feature>
<feature type="compositionally biased region" description="Polar residues" evidence="1">
    <location>
        <begin position="56"/>
        <end position="73"/>
    </location>
</feature>
<dbReference type="SUPFAM" id="SSF82927">
    <property type="entry name" value="Cysteine-rich DNA binding domain, (DM domain)"/>
    <property type="match status" value="1"/>
</dbReference>
<organism evidence="2 3">
    <name type="scientific">Acrobeloides nanus</name>
    <dbReference type="NCBI Taxonomy" id="290746"/>
    <lineage>
        <taxon>Eukaryota</taxon>
        <taxon>Metazoa</taxon>
        <taxon>Ecdysozoa</taxon>
        <taxon>Nematoda</taxon>
        <taxon>Chromadorea</taxon>
        <taxon>Rhabditida</taxon>
        <taxon>Tylenchina</taxon>
        <taxon>Cephalobomorpha</taxon>
        <taxon>Cephaloboidea</taxon>
        <taxon>Cephalobidae</taxon>
        <taxon>Acrobeloides</taxon>
    </lineage>
</organism>
<name>A0A914DZ93_9BILA</name>